<evidence type="ECO:0000256" key="8">
    <source>
        <dbReference type="SAM" id="MobiDB-lite"/>
    </source>
</evidence>
<reference evidence="9 10" key="1">
    <citation type="submission" date="2016-10" db="EMBL/GenBank/DDBJ databases">
        <title>Genome sequence of the ascomycete fungus Penicillium subrubescens.</title>
        <authorList>
            <person name="De Vries R.P."/>
            <person name="Peng M."/>
            <person name="Dilokpimol A."/>
            <person name="Hilden K."/>
            <person name="Makela M.R."/>
            <person name="Grigoriev I."/>
            <person name="Riley R."/>
            <person name="Granchi Z."/>
        </authorList>
    </citation>
    <scope>NUCLEOTIDE SEQUENCE [LARGE SCALE GENOMIC DNA]</scope>
    <source>
        <strain evidence="9 10">CBS 132785</strain>
    </source>
</reference>
<sequence length="529" mass="58036">MPVPHYRGLAVTAEITQTKRCLATPPQFPSIPVLSPEAAISHPGVMQSHVPEDVQWTQNQPLYRAYIESFSPAYAWDMSDVSTAFGQYSSNTPLSSILSCSDVAFNNRNDISSCIPSPEPEDCPDNHSDNYEASQARLISDYSPRTVDELSPSGSADLLHVNVPDLMDLEQADGRESGNSHSRTPSIQGDKNPILANLRKCKKNERLTPRTRKQDTTRNECYPSVAVVIPPPRPRPVRSLRSRPKPVALDACDSGSSEDVDDSSDEDFMTDTIQTELPHVEDSVEEKHGPPSTTASYYPSEMSFGSSTRYCCDSRDIVGRAILTIETRGSEPTFFFTLVPDNVRSTSYVPAHSPPRSSKKAENGRLLASGSGDMTVRLWDTATGGLQQTLEGHSDPVDSVAFSPDGRLLASGSYDKTVRLWDTATGGLSRQTLKATGMATKLEIYQDEQYSGLDPCYPNSEDTTHGSTLVRIRSFGIEYIKEDFHKHKGLQPIGYIGGPSEMSSINKLYQALDKDTPFLDTEGSNKPSP</sequence>
<feature type="region of interest" description="Disordered" evidence="8">
    <location>
        <begin position="280"/>
        <end position="300"/>
    </location>
</feature>
<evidence type="ECO:0000256" key="4">
    <source>
        <dbReference type="ARBA" id="ARBA00038415"/>
    </source>
</evidence>
<feature type="compositionally biased region" description="Basic residues" evidence="8">
    <location>
        <begin position="235"/>
        <end position="244"/>
    </location>
</feature>
<dbReference type="AlphaFoldDB" id="A0A1Q5SS26"/>
<dbReference type="SMART" id="SM00320">
    <property type="entry name" value="WD40"/>
    <property type="match status" value="2"/>
</dbReference>
<evidence type="ECO:0000256" key="2">
    <source>
        <dbReference type="ARBA" id="ARBA00022574"/>
    </source>
</evidence>
<feature type="region of interest" description="Disordered" evidence="8">
    <location>
        <begin position="172"/>
        <end position="195"/>
    </location>
</feature>
<evidence type="ECO:0000256" key="5">
    <source>
        <dbReference type="ARBA" id="ARBA00039789"/>
    </source>
</evidence>
<evidence type="ECO:0000256" key="1">
    <source>
        <dbReference type="ARBA" id="ARBA00004570"/>
    </source>
</evidence>
<feature type="compositionally biased region" description="Polar residues" evidence="8">
    <location>
        <begin position="291"/>
        <end position="300"/>
    </location>
</feature>
<gene>
    <name evidence="9" type="ORF">PENSUB_13392</name>
</gene>
<feature type="region of interest" description="Disordered" evidence="8">
    <location>
        <begin position="232"/>
        <end position="266"/>
    </location>
</feature>
<dbReference type="InterPro" id="IPR036322">
    <property type="entry name" value="WD40_repeat_dom_sf"/>
</dbReference>
<comment type="caution">
    <text evidence="9">The sequence shown here is derived from an EMBL/GenBank/DDBJ whole genome shotgun (WGS) entry which is preliminary data.</text>
</comment>
<dbReference type="InterPro" id="IPR019775">
    <property type="entry name" value="WD40_repeat_CS"/>
</dbReference>
<evidence type="ECO:0000256" key="6">
    <source>
        <dbReference type="ARBA" id="ARBA00043913"/>
    </source>
</evidence>
<dbReference type="EMBL" id="MNBE01000757">
    <property type="protein sequence ID" value="OKO90675.1"/>
    <property type="molecule type" value="Genomic_DNA"/>
</dbReference>
<dbReference type="GO" id="GO:0005741">
    <property type="term" value="C:mitochondrial outer membrane"/>
    <property type="evidence" value="ECO:0007669"/>
    <property type="project" value="UniProtKB-SubCell"/>
</dbReference>
<feature type="compositionally biased region" description="Polar residues" evidence="8">
    <location>
        <begin position="179"/>
        <end position="189"/>
    </location>
</feature>
<dbReference type="PROSITE" id="PS50294">
    <property type="entry name" value="WD_REPEATS_REGION"/>
    <property type="match status" value="1"/>
</dbReference>
<evidence type="ECO:0000256" key="3">
    <source>
        <dbReference type="ARBA" id="ARBA00022737"/>
    </source>
</evidence>
<protein>
    <recommendedName>
        <fullName evidence="5">Mitochondrial division protein 1</fullName>
    </recommendedName>
</protein>
<comment type="function">
    <text evidence="6">Involved in mitochondrial fission. Acts as an adapter protein required to form mitochondrial fission complexes. Formation of these complexes is required to promote constriction and fission of the mitochondrial compartment at a late step in mitochondrial division.</text>
</comment>
<accession>A0A1Q5SS26</accession>
<dbReference type="GO" id="GO:1990234">
    <property type="term" value="C:transferase complex"/>
    <property type="evidence" value="ECO:0007669"/>
    <property type="project" value="UniProtKB-ARBA"/>
</dbReference>
<dbReference type="STRING" id="1316194.A0A1Q5SS26"/>
<keyword evidence="2 7" id="KW-0853">WD repeat</keyword>
<keyword evidence="3" id="KW-0677">Repeat</keyword>
<dbReference type="SUPFAM" id="SSF50978">
    <property type="entry name" value="WD40 repeat-like"/>
    <property type="match status" value="1"/>
</dbReference>
<dbReference type="Pfam" id="PF00400">
    <property type="entry name" value="WD40"/>
    <property type="match status" value="2"/>
</dbReference>
<dbReference type="InterPro" id="IPR001680">
    <property type="entry name" value="WD40_rpt"/>
</dbReference>
<feature type="repeat" description="WD" evidence="7">
    <location>
        <begin position="362"/>
        <end position="389"/>
    </location>
</feature>
<name>A0A1Q5SS26_9EURO</name>
<feature type="compositionally biased region" description="Basic and acidic residues" evidence="8">
    <location>
        <begin position="280"/>
        <end position="289"/>
    </location>
</feature>
<dbReference type="PROSITE" id="PS00678">
    <property type="entry name" value="WD_REPEATS_1"/>
    <property type="match status" value="2"/>
</dbReference>
<evidence type="ECO:0000256" key="7">
    <source>
        <dbReference type="PROSITE-ProRule" id="PRU00221"/>
    </source>
</evidence>
<evidence type="ECO:0000313" key="9">
    <source>
        <dbReference type="EMBL" id="OKO90675.1"/>
    </source>
</evidence>
<evidence type="ECO:0000313" key="10">
    <source>
        <dbReference type="Proteomes" id="UP000186955"/>
    </source>
</evidence>
<dbReference type="PANTHER" id="PTHR22847:SF637">
    <property type="entry name" value="WD REPEAT DOMAIN 5B"/>
    <property type="match status" value="1"/>
</dbReference>
<dbReference type="PANTHER" id="PTHR22847">
    <property type="entry name" value="WD40 REPEAT PROTEIN"/>
    <property type="match status" value="1"/>
</dbReference>
<dbReference type="PROSITE" id="PS50082">
    <property type="entry name" value="WD_REPEATS_2"/>
    <property type="match status" value="2"/>
</dbReference>
<proteinExistence type="inferred from homology"/>
<dbReference type="GO" id="GO:0005634">
    <property type="term" value="C:nucleus"/>
    <property type="evidence" value="ECO:0007669"/>
    <property type="project" value="TreeGrafter"/>
</dbReference>
<dbReference type="Gene3D" id="2.130.10.10">
    <property type="entry name" value="YVTN repeat-like/Quinoprotein amine dehydrogenase"/>
    <property type="match status" value="1"/>
</dbReference>
<feature type="region of interest" description="Disordered" evidence="8">
    <location>
        <begin position="348"/>
        <end position="367"/>
    </location>
</feature>
<dbReference type="Proteomes" id="UP000186955">
    <property type="component" value="Unassembled WGS sequence"/>
</dbReference>
<keyword evidence="10" id="KW-1185">Reference proteome</keyword>
<feature type="compositionally biased region" description="Acidic residues" evidence="8">
    <location>
        <begin position="256"/>
        <end position="266"/>
    </location>
</feature>
<dbReference type="InterPro" id="IPR015943">
    <property type="entry name" value="WD40/YVTN_repeat-like_dom_sf"/>
</dbReference>
<feature type="repeat" description="WD" evidence="7">
    <location>
        <begin position="390"/>
        <end position="431"/>
    </location>
</feature>
<comment type="similarity">
    <text evidence="4">Belongs to the WD repeat MDV1/CAF4 family.</text>
</comment>
<organism evidence="9 10">
    <name type="scientific">Penicillium subrubescens</name>
    <dbReference type="NCBI Taxonomy" id="1316194"/>
    <lineage>
        <taxon>Eukaryota</taxon>
        <taxon>Fungi</taxon>
        <taxon>Dikarya</taxon>
        <taxon>Ascomycota</taxon>
        <taxon>Pezizomycotina</taxon>
        <taxon>Eurotiomycetes</taxon>
        <taxon>Eurotiomycetidae</taxon>
        <taxon>Eurotiales</taxon>
        <taxon>Aspergillaceae</taxon>
        <taxon>Penicillium</taxon>
    </lineage>
</organism>
<comment type="subcellular location">
    <subcellularLocation>
        <location evidence="1">Mitochondrion outer membrane</location>
        <topology evidence="1">Peripheral membrane protein</topology>
        <orientation evidence="1">Cytoplasmic side</orientation>
    </subcellularLocation>
</comment>